<dbReference type="Proteomes" id="UP000239895">
    <property type="component" value="Unassembled WGS sequence"/>
</dbReference>
<feature type="region of interest" description="Disordered" evidence="1">
    <location>
        <begin position="119"/>
        <end position="160"/>
    </location>
</feature>
<dbReference type="InterPro" id="IPR036390">
    <property type="entry name" value="WH_DNA-bd_sf"/>
</dbReference>
<dbReference type="PANTHER" id="PTHR33169">
    <property type="entry name" value="PADR-FAMILY TRANSCRIPTIONAL REGULATOR"/>
    <property type="match status" value="1"/>
</dbReference>
<organism evidence="3 4">
    <name type="scientific">Isoptericola halotolerans</name>
    <dbReference type="NCBI Taxonomy" id="300560"/>
    <lineage>
        <taxon>Bacteria</taxon>
        <taxon>Bacillati</taxon>
        <taxon>Actinomycetota</taxon>
        <taxon>Actinomycetes</taxon>
        <taxon>Micrococcales</taxon>
        <taxon>Promicromonosporaceae</taxon>
        <taxon>Isoptericola</taxon>
    </lineage>
</organism>
<evidence type="ECO:0000313" key="4">
    <source>
        <dbReference type="Proteomes" id="UP000239895"/>
    </source>
</evidence>
<sequence length="160" mass="18172">MQSDESPPAEDAFSADMLRGHTDTVVLAMLRRGDRYGFEIYKTIRDATGGAHEIKEATLYATYRRLTRDGLVEAYWGDESQGGRRKYYRITDAGRAVFHRNVAAWLATRDVIDTLLLTDKEPRTEHGPPPPRRRLRRRRADRRGPGPQGGDPGEPRLPGR</sequence>
<reference evidence="3 4" key="1">
    <citation type="submission" date="2018-03" db="EMBL/GenBank/DDBJ databases">
        <title>Comparative analysis of microorganisms from saline springs in Andes Mountain Range, Colombia.</title>
        <authorList>
            <person name="Rubin E."/>
        </authorList>
    </citation>
    <scope>NUCLEOTIDE SEQUENCE [LARGE SCALE GENOMIC DNA]</scope>
    <source>
        <strain evidence="3 4">CG 23</strain>
    </source>
</reference>
<evidence type="ECO:0000313" key="3">
    <source>
        <dbReference type="EMBL" id="PRZ08236.1"/>
    </source>
</evidence>
<dbReference type="GO" id="GO:0003677">
    <property type="term" value="F:DNA binding"/>
    <property type="evidence" value="ECO:0007669"/>
    <property type="project" value="UniProtKB-KW"/>
</dbReference>
<dbReference type="Pfam" id="PF03551">
    <property type="entry name" value="PadR"/>
    <property type="match status" value="1"/>
</dbReference>
<feature type="domain" description="Transcription regulator PadR N-terminal" evidence="2">
    <location>
        <begin position="26"/>
        <end position="99"/>
    </location>
</feature>
<comment type="caution">
    <text evidence="3">The sequence shown here is derived from an EMBL/GenBank/DDBJ whole genome shotgun (WGS) entry which is preliminary data.</text>
</comment>
<evidence type="ECO:0000259" key="2">
    <source>
        <dbReference type="Pfam" id="PF03551"/>
    </source>
</evidence>
<dbReference type="Gene3D" id="1.10.10.10">
    <property type="entry name" value="Winged helix-like DNA-binding domain superfamily/Winged helix DNA-binding domain"/>
    <property type="match status" value="1"/>
</dbReference>
<evidence type="ECO:0000256" key="1">
    <source>
        <dbReference type="SAM" id="MobiDB-lite"/>
    </source>
</evidence>
<proteinExistence type="predicted"/>
<protein>
    <submittedName>
        <fullName evidence="3">DNA-binding PadR family transcriptional regulator</fullName>
    </submittedName>
</protein>
<dbReference type="InterPro" id="IPR052509">
    <property type="entry name" value="Metal_resp_DNA-bind_regulator"/>
</dbReference>
<dbReference type="EMBL" id="PVTX01000003">
    <property type="protein sequence ID" value="PRZ08236.1"/>
    <property type="molecule type" value="Genomic_DNA"/>
</dbReference>
<gene>
    <name evidence="3" type="ORF">BCL65_103163</name>
</gene>
<accession>A0ABX5EFW2</accession>
<keyword evidence="4" id="KW-1185">Reference proteome</keyword>
<dbReference type="PANTHER" id="PTHR33169:SF14">
    <property type="entry name" value="TRANSCRIPTIONAL REGULATOR RV3488"/>
    <property type="match status" value="1"/>
</dbReference>
<keyword evidence="3" id="KW-0238">DNA-binding</keyword>
<dbReference type="InterPro" id="IPR036388">
    <property type="entry name" value="WH-like_DNA-bd_sf"/>
</dbReference>
<dbReference type="RefSeq" id="WP_243400852.1">
    <property type="nucleotide sequence ID" value="NZ_PVTX01000003.1"/>
</dbReference>
<name>A0ABX5EFW2_9MICO</name>
<dbReference type="InterPro" id="IPR005149">
    <property type="entry name" value="Tscrpt_reg_PadR_N"/>
</dbReference>
<feature type="compositionally biased region" description="Basic residues" evidence="1">
    <location>
        <begin position="131"/>
        <end position="141"/>
    </location>
</feature>
<dbReference type="SUPFAM" id="SSF46785">
    <property type="entry name" value="Winged helix' DNA-binding domain"/>
    <property type="match status" value="1"/>
</dbReference>